<organism evidence="3 4">
    <name type="scientific">Roseospirillum parvum</name>
    <dbReference type="NCBI Taxonomy" id="83401"/>
    <lineage>
        <taxon>Bacteria</taxon>
        <taxon>Pseudomonadati</taxon>
        <taxon>Pseudomonadota</taxon>
        <taxon>Alphaproteobacteria</taxon>
        <taxon>Rhodospirillales</taxon>
        <taxon>Rhodospirillaceae</taxon>
        <taxon>Roseospirillum</taxon>
    </lineage>
</organism>
<dbReference type="EMBL" id="FNCV01000003">
    <property type="protein sequence ID" value="SDG84836.1"/>
    <property type="molecule type" value="Genomic_DNA"/>
</dbReference>
<evidence type="ECO:0000256" key="1">
    <source>
        <dbReference type="SAM" id="MobiDB-lite"/>
    </source>
</evidence>
<keyword evidence="2" id="KW-0812">Transmembrane</keyword>
<proteinExistence type="predicted"/>
<keyword evidence="2" id="KW-0472">Membrane</keyword>
<feature type="transmembrane region" description="Helical" evidence="2">
    <location>
        <begin position="73"/>
        <end position="91"/>
    </location>
</feature>
<gene>
    <name evidence="3" type="ORF">SAMN05421742_10319</name>
</gene>
<dbReference type="STRING" id="83401.SAMN05421742_10319"/>
<feature type="compositionally biased region" description="Basic and acidic residues" evidence="1">
    <location>
        <begin position="22"/>
        <end position="31"/>
    </location>
</feature>
<evidence type="ECO:0000256" key="2">
    <source>
        <dbReference type="SAM" id="Phobius"/>
    </source>
</evidence>
<name>A0A1G7XL81_9PROT</name>
<keyword evidence="2" id="KW-1133">Transmembrane helix</keyword>
<sequence length="107" mass="11970">MSQTPATTPLPECGQPPPTVTPDHERPEAERHWLVRPTTIRRLWWGSGIGLALLVLLDLTVHGHPHFGIDGTFGFYGWYGFISCVAMVLFAKGLGYALKRKDTYYDA</sequence>
<keyword evidence="4" id="KW-1185">Reference proteome</keyword>
<protein>
    <submittedName>
        <fullName evidence="3">Uncharacterized protein</fullName>
    </submittedName>
</protein>
<feature type="transmembrane region" description="Helical" evidence="2">
    <location>
        <begin position="43"/>
        <end position="61"/>
    </location>
</feature>
<dbReference type="RefSeq" id="WP_245689281.1">
    <property type="nucleotide sequence ID" value="NZ_FNCV01000003.1"/>
</dbReference>
<reference evidence="4" key="1">
    <citation type="submission" date="2016-10" db="EMBL/GenBank/DDBJ databases">
        <authorList>
            <person name="Varghese N."/>
            <person name="Submissions S."/>
        </authorList>
    </citation>
    <scope>NUCLEOTIDE SEQUENCE [LARGE SCALE GENOMIC DNA]</scope>
    <source>
        <strain evidence="4">930I</strain>
    </source>
</reference>
<dbReference type="Proteomes" id="UP000217076">
    <property type="component" value="Unassembled WGS sequence"/>
</dbReference>
<accession>A0A1G7XL81</accession>
<evidence type="ECO:0000313" key="4">
    <source>
        <dbReference type="Proteomes" id="UP000217076"/>
    </source>
</evidence>
<dbReference type="AlphaFoldDB" id="A0A1G7XL81"/>
<evidence type="ECO:0000313" key="3">
    <source>
        <dbReference type="EMBL" id="SDG84836.1"/>
    </source>
</evidence>
<feature type="region of interest" description="Disordered" evidence="1">
    <location>
        <begin position="1"/>
        <end position="31"/>
    </location>
</feature>